<proteinExistence type="predicted"/>
<name>A0A9J5XG96_SOLCO</name>
<dbReference type="EMBL" id="JACXVP010000009">
    <property type="protein sequence ID" value="KAG5586198.1"/>
    <property type="molecule type" value="Genomic_DNA"/>
</dbReference>
<dbReference type="OrthoDB" id="1930928at2759"/>
<gene>
    <name evidence="1" type="ORF">H5410_046632</name>
</gene>
<accession>A0A9J5XG96</accession>
<evidence type="ECO:0000313" key="1">
    <source>
        <dbReference type="EMBL" id="KAG5586198.1"/>
    </source>
</evidence>
<comment type="caution">
    <text evidence="1">The sequence shown here is derived from an EMBL/GenBank/DDBJ whole genome shotgun (WGS) entry which is preliminary data.</text>
</comment>
<keyword evidence="2" id="KW-1185">Reference proteome</keyword>
<evidence type="ECO:0000313" key="2">
    <source>
        <dbReference type="Proteomes" id="UP000824120"/>
    </source>
</evidence>
<dbReference type="AlphaFoldDB" id="A0A9J5XG96"/>
<protein>
    <submittedName>
        <fullName evidence="1">Uncharacterized protein</fullName>
    </submittedName>
</protein>
<dbReference type="Proteomes" id="UP000824120">
    <property type="component" value="Chromosome 9"/>
</dbReference>
<reference evidence="1 2" key="1">
    <citation type="submission" date="2020-09" db="EMBL/GenBank/DDBJ databases">
        <title>De no assembly of potato wild relative species, Solanum commersonii.</title>
        <authorList>
            <person name="Cho K."/>
        </authorList>
    </citation>
    <scope>NUCLEOTIDE SEQUENCE [LARGE SCALE GENOMIC DNA]</scope>
    <source>
        <strain evidence="1">LZ3.2</strain>
        <tissue evidence="1">Leaf</tissue>
    </source>
</reference>
<sequence length="59" mass="6794">MNGPCEKNSYLIYKSQHTEELIKVKGQYLDNSSVVPYNPFLLAKFNCHMNVKICSTLKL</sequence>
<organism evidence="1 2">
    <name type="scientific">Solanum commersonii</name>
    <name type="common">Commerson's wild potato</name>
    <name type="synonym">Commerson's nightshade</name>
    <dbReference type="NCBI Taxonomy" id="4109"/>
    <lineage>
        <taxon>Eukaryota</taxon>
        <taxon>Viridiplantae</taxon>
        <taxon>Streptophyta</taxon>
        <taxon>Embryophyta</taxon>
        <taxon>Tracheophyta</taxon>
        <taxon>Spermatophyta</taxon>
        <taxon>Magnoliopsida</taxon>
        <taxon>eudicotyledons</taxon>
        <taxon>Gunneridae</taxon>
        <taxon>Pentapetalae</taxon>
        <taxon>asterids</taxon>
        <taxon>lamiids</taxon>
        <taxon>Solanales</taxon>
        <taxon>Solanaceae</taxon>
        <taxon>Solanoideae</taxon>
        <taxon>Solaneae</taxon>
        <taxon>Solanum</taxon>
    </lineage>
</organism>